<evidence type="ECO:0000256" key="1">
    <source>
        <dbReference type="ARBA" id="ARBA00004236"/>
    </source>
</evidence>
<dbReference type="InterPro" id="IPR029044">
    <property type="entry name" value="Nucleotide-diphossugar_trans"/>
</dbReference>
<evidence type="ECO:0000256" key="2">
    <source>
        <dbReference type="ARBA" id="ARBA00022475"/>
    </source>
</evidence>
<evidence type="ECO:0000256" key="3">
    <source>
        <dbReference type="ARBA" id="ARBA00022676"/>
    </source>
</evidence>
<dbReference type="PANTHER" id="PTHR43646">
    <property type="entry name" value="GLYCOSYLTRANSFERASE"/>
    <property type="match status" value="1"/>
</dbReference>
<protein>
    <submittedName>
        <fullName evidence="7">N-glycosyltransferase</fullName>
    </submittedName>
</protein>
<dbReference type="InterPro" id="IPR026461">
    <property type="entry name" value="Trfase_2_rSAM/seldom_assoc"/>
</dbReference>
<accession>A0A5B9MBY0</accession>
<keyword evidence="3" id="KW-0328">Glycosyltransferase</keyword>
<sequence>MTPRDVSVIIAALNEAERIEAAIGSAWKNGAGEVVVCDGGSEDRTAQLARQSAATVVQSQRGRGKQMAAGASASTRDMLLFLHADNRLGDGCLDALCRCVDRAGDPRACWGGFRQRIDAEDAIYRWLEWGNALRVRWRGVPFGDQAMFASRQLYEGVGGFQAVPLMEDVLLAQALRRRRWPLLVDGIVHIDARRWKSRGVIRQTARNWGIQIAHRLGVSEHRLERWYR</sequence>
<dbReference type="SUPFAM" id="SSF53448">
    <property type="entry name" value="Nucleotide-diphospho-sugar transferases"/>
    <property type="match status" value="1"/>
</dbReference>
<evidence type="ECO:0000256" key="4">
    <source>
        <dbReference type="ARBA" id="ARBA00022679"/>
    </source>
</evidence>
<dbReference type="Gene3D" id="3.90.550.10">
    <property type="entry name" value="Spore Coat Polysaccharide Biosynthesis Protein SpsA, Chain A"/>
    <property type="match status" value="1"/>
</dbReference>
<dbReference type="Proteomes" id="UP000321353">
    <property type="component" value="Chromosome"/>
</dbReference>
<dbReference type="GO" id="GO:0005886">
    <property type="term" value="C:plasma membrane"/>
    <property type="evidence" value="ECO:0007669"/>
    <property type="project" value="UniProtKB-SubCell"/>
</dbReference>
<keyword evidence="8" id="KW-1185">Reference proteome</keyword>
<dbReference type="InterPro" id="IPR001173">
    <property type="entry name" value="Glyco_trans_2-like"/>
</dbReference>
<organism evidence="7 8">
    <name type="scientific">Stieleria maiorica</name>
    <dbReference type="NCBI Taxonomy" id="2795974"/>
    <lineage>
        <taxon>Bacteria</taxon>
        <taxon>Pseudomonadati</taxon>
        <taxon>Planctomycetota</taxon>
        <taxon>Planctomycetia</taxon>
        <taxon>Pirellulales</taxon>
        <taxon>Pirellulaceae</taxon>
        <taxon>Stieleria</taxon>
    </lineage>
</organism>
<keyword evidence="4 7" id="KW-0808">Transferase</keyword>
<proteinExistence type="predicted"/>
<feature type="domain" description="Glycosyltransferase 2-like" evidence="6">
    <location>
        <begin position="7"/>
        <end position="129"/>
    </location>
</feature>
<comment type="subcellular location">
    <subcellularLocation>
        <location evidence="1">Cell membrane</location>
    </subcellularLocation>
</comment>
<dbReference type="KEGG" id="smam:Mal15_21160"/>
<dbReference type="AlphaFoldDB" id="A0A5B9MBY0"/>
<dbReference type="Pfam" id="PF00535">
    <property type="entry name" value="Glycos_transf_2"/>
    <property type="match status" value="1"/>
</dbReference>
<reference evidence="7 8" key="1">
    <citation type="submission" date="2019-02" db="EMBL/GenBank/DDBJ databases">
        <title>Planctomycetal bacteria perform biofilm scaping via a novel small molecule.</title>
        <authorList>
            <person name="Jeske O."/>
            <person name="Boedeker C."/>
            <person name="Wiegand S."/>
            <person name="Breitling P."/>
            <person name="Kallscheuer N."/>
            <person name="Jogler M."/>
            <person name="Rohde M."/>
            <person name="Petersen J."/>
            <person name="Medema M.H."/>
            <person name="Surup F."/>
            <person name="Jogler C."/>
        </authorList>
    </citation>
    <scope>NUCLEOTIDE SEQUENCE [LARGE SCALE GENOMIC DNA]</scope>
    <source>
        <strain evidence="7 8">Mal15</strain>
    </source>
</reference>
<evidence type="ECO:0000313" key="7">
    <source>
        <dbReference type="EMBL" id="QEF98069.1"/>
    </source>
</evidence>
<keyword evidence="5" id="KW-0472">Membrane</keyword>
<dbReference type="CDD" id="cd02522">
    <property type="entry name" value="GT_2_like_a"/>
    <property type="match status" value="1"/>
</dbReference>
<evidence type="ECO:0000256" key="5">
    <source>
        <dbReference type="ARBA" id="ARBA00023136"/>
    </source>
</evidence>
<dbReference type="EMBL" id="CP036264">
    <property type="protein sequence ID" value="QEF98069.1"/>
    <property type="molecule type" value="Genomic_DNA"/>
</dbReference>
<dbReference type="PANTHER" id="PTHR43646:SF2">
    <property type="entry name" value="GLYCOSYLTRANSFERASE 2-LIKE DOMAIN-CONTAINING PROTEIN"/>
    <property type="match status" value="1"/>
</dbReference>
<gene>
    <name evidence="7" type="ORF">Mal15_21160</name>
</gene>
<dbReference type="GO" id="GO:0016757">
    <property type="term" value="F:glycosyltransferase activity"/>
    <property type="evidence" value="ECO:0007669"/>
    <property type="project" value="UniProtKB-KW"/>
</dbReference>
<evidence type="ECO:0000313" key="8">
    <source>
        <dbReference type="Proteomes" id="UP000321353"/>
    </source>
</evidence>
<dbReference type="RefSeq" id="WP_147867644.1">
    <property type="nucleotide sequence ID" value="NZ_CP036264.1"/>
</dbReference>
<evidence type="ECO:0000259" key="6">
    <source>
        <dbReference type="Pfam" id="PF00535"/>
    </source>
</evidence>
<keyword evidence="2" id="KW-1003">Cell membrane</keyword>
<dbReference type="NCBIfam" id="TIGR04283">
    <property type="entry name" value="glyco_like_mftF"/>
    <property type="match status" value="1"/>
</dbReference>
<name>A0A5B9MBY0_9BACT</name>